<dbReference type="Gene3D" id="3.40.50.1950">
    <property type="entry name" value="Flavin prenyltransferase-like"/>
    <property type="match status" value="1"/>
</dbReference>
<evidence type="ECO:0000256" key="6">
    <source>
        <dbReference type="ARBA" id="ARBA00060793"/>
    </source>
</evidence>
<dbReference type="Pfam" id="PF02441">
    <property type="entry name" value="Flavoprotein"/>
    <property type="match status" value="1"/>
</dbReference>
<feature type="binding site" evidence="7">
    <location>
        <position position="122"/>
    </location>
    <ligand>
        <name>FMN</name>
        <dbReference type="ChEBI" id="CHEBI:58210"/>
    </ligand>
</feature>
<gene>
    <name evidence="9" type="primary">pad1_2</name>
    <name evidence="7" type="synonym">ubiX</name>
    <name evidence="9" type="ORF">WY13_03379</name>
</gene>
<accession>A0A162KKP4</accession>
<keyword evidence="9" id="KW-0456">Lyase</keyword>
<keyword evidence="1 7" id="KW-0637">Prenyltransferase</keyword>
<dbReference type="FunFam" id="3.40.50.1950:FF:000001">
    <property type="entry name" value="Flavin prenyltransferase UbiX"/>
    <property type="match status" value="1"/>
</dbReference>
<feature type="binding site" evidence="7">
    <location>
        <begin position="9"/>
        <end position="11"/>
    </location>
    <ligand>
        <name>FMN</name>
        <dbReference type="ChEBI" id="CHEBI:58210"/>
    </ligand>
</feature>
<dbReference type="PATRIC" id="fig|1538.10.peg.3438"/>
<dbReference type="EMBL" id="LITT01000058">
    <property type="protein sequence ID" value="OAA83592.1"/>
    <property type="molecule type" value="Genomic_DNA"/>
</dbReference>
<evidence type="ECO:0000256" key="3">
    <source>
        <dbReference type="ARBA" id="ARBA00022643"/>
    </source>
</evidence>
<dbReference type="AlphaFoldDB" id="A0A162KKP4"/>
<dbReference type="Proteomes" id="UP000077407">
    <property type="component" value="Unassembled WGS sequence"/>
</dbReference>
<protein>
    <recommendedName>
        <fullName evidence="7">Flavin prenyltransferase UbiX</fullName>
        <ecNumber evidence="7">2.5.1.129</ecNumber>
    </recommendedName>
</protein>
<evidence type="ECO:0000256" key="4">
    <source>
        <dbReference type="ARBA" id="ARBA00022679"/>
    </source>
</evidence>
<feature type="binding site" evidence="7">
    <location>
        <position position="168"/>
    </location>
    <ligand>
        <name>dimethylallyl phosphate</name>
        <dbReference type="ChEBI" id="CHEBI:88052"/>
    </ligand>
</feature>
<reference evidence="9 10" key="1">
    <citation type="journal article" date="2015" name="Biotechnol. Bioeng.">
        <title>Genome sequence and phenotypic characterization of Caulobacter segnis.</title>
        <authorList>
            <person name="Patel S."/>
            <person name="Fletcher B."/>
            <person name="Scott D.C."/>
            <person name="Ely B."/>
        </authorList>
    </citation>
    <scope>NUCLEOTIDE SEQUENCE [LARGE SCALE GENOMIC DNA]</scope>
    <source>
        <strain evidence="9 10">ERI-2</strain>
    </source>
</reference>
<dbReference type="NCBIfam" id="TIGR00421">
    <property type="entry name" value="ubiX_pad"/>
    <property type="match status" value="1"/>
</dbReference>
<dbReference type="HAMAP" id="MF_01984">
    <property type="entry name" value="ubiX_pad"/>
    <property type="match status" value="1"/>
</dbReference>
<feature type="binding site" evidence="7">
    <location>
        <position position="152"/>
    </location>
    <ligand>
        <name>dimethylallyl phosphate</name>
        <dbReference type="ChEBI" id="CHEBI:88052"/>
    </ligand>
</feature>
<comment type="caution">
    <text evidence="7">Lacks conserved residue(s) required for the propagation of feature annotation.</text>
</comment>
<evidence type="ECO:0000313" key="10">
    <source>
        <dbReference type="Proteomes" id="UP000077407"/>
    </source>
</evidence>
<keyword evidence="3 7" id="KW-0288">FMN</keyword>
<comment type="catalytic activity">
    <reaction evidence="5 7">
        <text>dimethylallyl phosphate + FMNH2 = prenylated FMNH2 + phosphate</text>
        <dbReference type="Rhea" id="RHEA:37743"/>
        <dbReference type="ChEBI" id="CHEBI:43474"/>
        <dbReference type="ChEBI" id="CHEBI:57618"/>
        <dbReference type="ChEBI" id="CHEBI:87467"/>
        <dbReference type="ChEBI" id="CHEBI:88052"/>
        <dbReference type="EC" id="2.5.1.129"/>
    </reaction>
</comment>
<feature type="binding site" evidence="7">
    <location>
        <position position="36"/>
    </location>
    <ligand>
        <name>FMN</name>
        <dbReference type="ChEBI" id="CHEBI:58210"/>
    </ligand>
</feature>
<name>A0A162KKP4_9CLOT</name>
<dbReference type="RefSeq" id="WP_063556663.1">
    <property type="nucleotide sequence ID" value="NZ_LITT01000058.1"/>
</dbReference>
<dbReference type="InterPro" id="IPR003382">
    <property type="entry name" value="Flavoprotein"/>
</dbReference>
<dbReference type="EC" id="2.5.1.129" evidence="7"/>
<feature type="binding site" evidence="7">
    <location>
        <begin position="87"/>
        <end position="90"/>
    </location>
    <ligand>
        <name>FMN</name>
        <dbReference type="ChEBI" id="CHEBI:58210"/>
    </ligand>
</feature>
<dbReference type="OrthoDB" id="9781577at2"/>
<comment type="caution">
    <text evidence="9">The sequence shown here is derived from an EMBL/GenBank/DDBJ whole genome shotgun (WGS) entry which is preliminary data.</text>
</comment>
<proteinExistence type="inferred from homology"/>
<evidence type="ECO:0000256" key="1">
    <source>
        <dbReference type="ARBA" id="ARBA00022602"/>
    </source>
</evidence>
<dbReference type="GO" id="GO:0106141">
    <property type="term" value="F:flavin prenyltransferase activity"/>
    <property type="evidence" value="ECO:0007669"/>
    <property type="project" value="UniProtKB-EC"/>
</dbReference>
<feature type="domain" description="Flavoprotein" evidence="8">
    <location>
        <begin position="1"/>
        <end position="171"/>
    </location>
</feature>
<sequence length="185" mass="20815">MEIVVGVTGATGTIYAVRLLEVLKENKNINTHLIMSEWAKKNLEIETDYSLDYLESLATYIYDHKNLGAKTSSGSFITDGMVILPCSMKTLSSIANGYDDNLISRTAGVMIKEGRRLILSPRETPLSPIHIENMLKLSRIGVRIVPPMPAFYNIPQSLDDIINHHVMKIFDQFGIIYNEAKRWDG</sequence>
<keyword evidence="2 7" id="KW-0285">Flavoprotein</keyword>
<evidence type="ECO:0000259" key="8">
    <source>
        <dbReference type="Pfam" id="PF02441"/>
    </source>
</evidence>
<dbReference type="SUPFAM" id="SSF52507">
    <property type="entry name" value="Homo-oligomeric flavin-containing Cys decarboxylases, HFCD"/>
    <property type="match status" value="1"/>
</dbReference>
<evidence type="ECO:0000313" key="9">
    <source>
        <dbReference type="EMBL" id="OAA83592.1"/>
    </source>
</evidence>
<dbReference type="InterPro" id="IPR004507">
    <property type="entry name" value="UbiX-like"/>
</dbReference>
<comment type="similarity">
    <text evidence="6 7">Belongs to the UbiX/PAD1 family.</text>
</comment>
<comment type="function">
    <text evidence="7">Flavin prenyltransferase that catalyzes the synthesis of the prenylated FMN cofactor (prenyl-FMN) for 4-hydroxy-3-polyprenylbenzoic acid decarboxylase UbiD. The prenyltransferase is metal-independent and links a dimethylallyl moiety from dimethylallyl monophosphate (DMAP) to the flavin N5 and C6 atoms of FMN.</text>
</comment>
<keyword evidence="4 7" id="KW-0808">Transferase</keyword>
<dbReference type="InterPro" id="IPR036551">
    <property type="entry name" value="Flavin_trans-like"/>
</dbReference>
<evidence type="ECO:0000256" key="5">
    <source>
        <dbReference type="ARBA" id="ARBA00050612"/>
    </source>
</evidence>
<dbReference type="GO" id="GO:0016829">
    <property type="term" value="F:lyase activity"/>
    <property type="evidence" value="ECO:0007669"/>
    <property type="project" value="UniProtKB-KW"/>
</dbReference>
<evidence type="ECO:0000256" key="7">
    <source>
        <dbReference type="HAMAP-Rule" id="MF_01984"/>
    </source>
</evidence>
<evidence type="ECO:0000256" key="2">
    <source>
        <dbReference type="ARBA" id="ARBA00022630"/>
    </source>
</evidence>
<organism evidence="9 10">
    <name type="scientific">Clostridium ljungdahlii</name>
    <dbReference type="NCBI Taxonomy" id="1538"/>
    <lineage>
        <taxon>Bacteria</taxon>
        <taxon>Bacillati</taxon>
        <taxon>Bacillota</taxon>
        <taxon>Clostridia</taxon>
        <taxon>Eubacteriales</taxon>
        <taxon>Clostridiaceae</taxon>
        <taxon>Clostridium</taxon>
    </lineage>
</organism>
<dbReference type="NCBIfam" id="NF004685">
    <property type="entry name" value="PRK06029.1"/>
    <property type="match status" value="1"/>
</dbReference>